<keyword evidence="3" id="KW-1185">Reference proteome</keyword>
<evidence type="ECO:0000313" key="2">
    <source>
        <dbReference type="EMBL" id="UUS32682.1"/>
    </source>
</evidence>
<dbReference type="InterPro" id="IPR013783">
    <property type="entry name" value="Ig-like_fold"/>
</dbReference>
<dbReference type="EMBL" id="CP102332">
    <property type="protein sequence ID" value="UUS32682.1"/>
    <property type="molecule type" value="Genomic_DNA"/>
</dbReference>
<proteinExistence type="predicted"/>
<feature type="chain" id="PRO_5047390515" description="Fibronectin type-III domain-containing protein" evidence="1">
    <location>
        <begin position="38"/>
        <end position="397"/>
    </location>
</feature>
<organism evidence="2 3">
    <name type="scientific">Streptomyces changanensis</name>
    <dbReference type="NCBI Taxonomy" id="2964669"/>
    <lineage>
        <taxon>Bacteria</taxon>
        <taxon>Bacillati</taxon>
        <taxon>Actinomycetota</taxon>
        <taxon>Actinomycetes</taxon>
        <taxon>Kitasatosporales</taxon>
        <taxon>Streptomycetaceae</taxon>
        <taxon>Streptomyces</taxon>
    </lineage>
</organism>
<keyword evidence="1" id="KW-0732">Signal</keyword>
<dbReference type="Proteomes" id="UP001060150">
    <property type="component" value="Chromosome"/>
</dbReference>
<protein>
    <recommendedName>
        <fullName evidence="4">Fibronectin type-III domain-containing protein</fullName>
    </recommendedName>
</protein>
<dbReference type="Gene3D" id="2.60.40.10">
    <property type="entry name" value="Immunoglobulins"/>
    <property type="match status" value="1"/>
</dbReference>
<sequence length="397" mass="41897">MTQRRKVLHSMGRMRKTSRVIAVAIAPALLVGHTATAAPHPAPAGGTAAFSLSGIDQQRFADVTGVAAATPQGRAMKTHGFSVLRAASGQTAVVDTSMADQGITTAAAPDFVDVSWKPYADDARYTVSRDGRTVATTAPGAGAFRDTALTPGATYRYDVAPVLPDGATAPGARMWSMQVTVPAVGKGESAVSAMRAQATARATAAAAAKTTTVSWVAFIPQKRIDAPSAGCDYGKGYQFAGDGRSNFDWKSSKYRTAVHGTVDWSRKSVTGNKSIHATHVYNKKTGKLVATKTASGKNTYAKKMGSGSNYVDVRMVTHASNPFCKFGAIDGAFSMHLTTSGNYSIFSGKHRLMPNHHVYIYNGGKVTNVYTRKYANALCLVGPVLCQEATFYGSGKF</sequence>
<evidence type="ECO:0000256" key="1">
    <source>
        <dbReference type="SAM" id="SignalP"/>
    </source>
</evidence>
<name>A0ABY5N9J7_9ACTN</name>
<evidence type="ECO:0008006" key="4">
    <source>
        <dbReference type="Google" id="ProtNLM"/>
    </source>
</evidence>
<accession>A0ABY5N9J7</accession>
<feature type="signal peptide" evidence="1">
    <location>
        <begin position="1"/>
        <end position="37"/>
    </location>
</feature>
<gene>
    <name evidence="2" type="ORF">NRO40_18925</name>
</gene>
<dbReference type="RefSeq" id="WP_257375452.1">
    <property type="nucleotide sequence ID" value="NZ_CP102332.1"/>
</dbReference>
<evidence type="ECO:0000313" key="3">
    <source>
        <dbReference type="Proteomes" id="UP001060150"/>
    </source>
</evidence>
<reference evidence="2" key="1">
    <citation type="submission" date="2022-08" db="EMBL/GenBank/DDBJ databases">
        <title>Streptomyces changanensis sp. nov., an actinomycete isolated from soil.</title>
        <authorList>
            <person name="Wu H."/>
            <person name="Han L."/>
        </authorList>
    </citation>
    <scope>NUCLEOTIDE SEQUENCE</scope>
    <source>
        <strain evidence="2">HL-66</strain>
    </source>
</reference>